<proteinExistence type="predicted"/>
<dbReference type="Gene3D" id="3.40.190.10">
    <property type="entry name" value="Periplasmic binding protein-like II"/>
    <property type="match status" value="2"/>
</dbReference>
<sequence length="288" mass="32596">MTILNLTYYNDFYQGSSPSKIRTTINLFSKKLAVWLSENSTGTVLINVRDGMTVLEQYDDMCNDHSQIALMKPVEYIFAHKKNNHIIPACAAYRSANGKKDTYYFSQIYVNKESGIKSLSDLKKNPGKFRIAYGNRFSTSSFLIPAAHLKRLNIHPFLHFKKSIFAGCQNLAAKAVYLGEADIGTGHEAVIKSLGETYADAEDKLVQLHREKIYTDPLVINKIPLPESISFNLIQKGLIEVVKDPEIRKSLSIFWRGMQGLSPVSHHSYQTVESAINDMHLKENDILY</sequence>
<gene>
    <name evidence="1" type="ORF">MJO52_20420</name>
</gene>
<protein>
    <submittedName>
        <fullName evidence="1">PhnD/SsuA/transferrin family substrate-binding protein</fullName>
    </submittedName>
</protein>
<organism evidence="1 2">
    <name type="scientific">Microbulbifer variabilis</name>
    <dbReference type="NCBI Taxonomy" id="266805"/>
    <lineage>
        <taxon>Bacteria</taxon>
        <taxon>Pseudomonadati</taxon>
        <taxon>Pseudomonadota</taxon>
        <taxon>Gammaproteobacteria</taxon>
        <taxon>Cellvibrionales</taxon>
        <taxon>Microbulbiferaceae</taxon>
        <taxon>Microbulbifer</taxon>
    </lineage>
</organism>
<dbReference type="Proteomes" id="UP001055658">
    <property type="component" value="Chromosome"/>
</dbReference>
<dbReference type="PANTHER" id="PTHR35841:SF1">
    <property type="entry name" value="PHOSPHONATES-BINDING PERIPLASMIC PROTEIN"/>
    <property type="match status" value="1"/>
</dbReference>
<keyword evidence="2" id="KW-1185">Reference proteome</keyword>
<name>A0ABY4VAT8_9GAMM</name>
<reference evidence="1" key="1">
    <citation type="submission" date="2022-02" db="EMBL/GenBank/DDBJ databases">
        <title>Coral-associated bacteria.</title>
        <authorList>
            <person name="Tang K."/>
            <person name="Wang X."/>
        </authorList>
    </citation>
    <scope>NUCLEOTIDE SEQUENCE</scope>
    <source>
        <strain evidence="1">SCSIO 43006</strain>
    </source>
</reference>
<accession>A0ABY4VAT8</accession>
<dbReference type="SUPFAM" id="SSF53850">
    <property type="entry name" value="Periplasmic binding protein-like II"/>
    <property type="match status" value="1"/>
</dbReference>
<evidence type="ECO:0000313" key="2">
    <source>
        <dbReference type="Proteomes" id="UP001055658"/>
    </source>
</evidence>
<dbReference type="PANTHER" id="PTHR35841">
    <property type="entry name" value="PHOSPHONATES-BINDING PERIPLASMIC PROTEIN"/>
    <property type="match status" value="1"/>
</dbReference>
<evidence type="ECO:0000313" key="1">
    <source>
        <dbReference type="EMBL" id="USD21391.1"/>
    </source>
</evidence>
<dbReference type="EMBL" id="CP092418">
    <property type="protein sequence ID" value="USD21391.1"/>
    <property type="molecule type" value="Genomic_DNA"/>
</dbReference>
<dbReference type="RefSeq" id="WP_252083788.1">
    <property type="nucleotide sequence ID" value="NZ_CP092418.1"/>
</dbReference>
<dbReference type="Pfam" id="PF12974">
    <property type="entry name" value="Phosphonate-bd"/>
    <property type="match status" value="1"/>
</dbReference>